<dbReference type="PANTHER" id="PTHR33202:SF1">
    <property type="entry name" value="FERRIC UPTAKE REGULATION PROTEIN"/>
    <property type="match status" value="1"/>
</dbReference>
<dbReference type="RefSeq" id="WP_180871327.1">
    <property type="nucleotide sequence ID" value="NZ_JACJJQ010000038.1"/>
</dbReference>
<keyword evidence="4" id="KW-0678">Repressor</keyword>
<keyword evidence="7" id="KW-0238">DNA-binding</keyword>
<dbReference type="InterPro" id="IPR002481">
    <property type="entry name" value="FUR"/>
</dbReference>
<dbReference type="Proteomes" id="UP000776629">
    <property type="component" value="Unassembled WGS sequence"/>
</dbReference>
<dbReference type="Gene3D" id="1.10.10.10">
    <property type="entry name" value="Winged helix-like DNA-binding domain superfamily/Winged helix DNA-binding domain"/>
    <property type="match status" value="1"/>
</dbReference>
<evidence type="ECO:0000256" key="1">
    <source>
        <dbReference type="ARBA" id="ARBA00004496"/>
    </source>
</evidence>
<evidence type="ECO:0000256" key="6">
    <source>
        <dbReference type="ARBA" id="ARBA00023015"/>
    </source>
</evidence>
<comment type="caution">
    <text evidence="9">The sequence shown here is derived from an EMBL/GenBank/DDBJ whole genome shotgun (WGS) entry which is preliminary data.</text>
</comment>
<dbReference type="InterPro" id="IPR036390">
    <property type="entry name" value="WH_DNA-bd_sf"/>
</dbReference>
<dbReference type="Gene3D" id="3.30.1490.190">
    <property type="match status" value="1"/>
</dbReference>
<name>A0ABS2ER97_9LACO</name>
<sequence>MNDDLKAQAIKALKQGHYRVTKQRQHLVDLLIAHPDHYLDITELDDQMRQIYPGISHNTIYRNLSEFQELGLVEFTRRTNGRAVKFSCERPHHHHFICQKCGKVFEIKLPPWDASYFEKQLPGAKITGHDFELYGLCADCLRQAETKEP</sequence>
<evidence type="ECO:0000256" key="2">
    <source>
        <dbReference type="ARBA" id="ARBA00007957"/>
    </source>
</evidence>
<dbReference type="SUPFAM" id="SSF46785">
    <property type="entry name" value="Winged helix' DNA-binding domain"/>
    <property type="match status" value="1"/>
</dbReference>
<organism evidence="9 10">
    <name type="scientific">Limosilactobacillus alvi</name>
    <dbReference type="NCBI Taxonomy" id="990412"/>
    <lineage>
        <taxon>Bacteria</taxon>
        <taxon>Bacillati</taxon>
        <taxon>Bacillota</taxon>
        <taxon>Bacilli</taxon>
        <taxon>Lactobacillales</taxon>
        <taxon>Lactobacillaceae</taxon>
        <taxon>Limosilactobacillus</taxon>
    </lineage>
</organism>
<evidence type="ECO:0000256" key="7">
    <source>
        <dbReference type="ARBA" id="ARBA00023125"/>
    </source>
</evidence>
<evidence type="ECO:0000256" key="5">
    <source>
        <dbReference type="ARBA" id="ARBA00022833"/>
    </source>
</evidence>
<comment type="similarity">
    <text evidence="2">Belongs to the Fur family.</text>
</comment>
<proteinExistence type="inferred from homology"/>
<reference evidence="9 10" key="1">
    <citation type="journal article" date="2021" name="Sci. Rep.">
        <title>The distribution of antibiotic resistance genes in chicken gut microbiota commensals.</title>
        <authorList>
            <person name="Juricova H."/>
            <person name="Matiasovicova J."/>
            <person name="Kubasova T."/>
            <person name="Cejkova D."/>
            <person name="Rychlik I."/>
        </authorList>
    </citation>
    <scope>NUCLEOTIDE SEQUENCE [LARGE SCALE GENOMIC DNA]</scope>
    <source>
        <strain evidence="9 10">An810</strain>
    </source>
</reference>
<evidence type="ECO:0000313" key="9">
    <source>
        <dbReference type="EMBL" id="MBM6754612.1"/>
    </source>
</evidence>
<dbReference type="InterPro" id="IPR036388">
    <property type="entry name" value="WH-like_DNA-bd_sf"/>
</dbReference>
<protein>
    <submittedName>
        <fullName evidence="9">Transcriptional repressor</fullName>
    </submittedName>
</protein>
<evidence type="ECO:0000256" key="8">
    <source>
        <dbReference type="ARBA" id="ARBA00023163"/>
    </source>
</evidence>
<gene>
    <name evidence="9" type="ORF">H5993_07560</name>
</gene>
<evidence type="ECO:0000313" key="10">
    <source>
        <dbReference type="Proteomes" id="UP000776629"/>
    </source>
</evidence>
<dbReference type="CDD" id="cd07153">
    <property type="entry name" value="Fur_like"/>
    <property type="match status" value="1"/>
</dbReference>
<accession>A0ABS2ER97</accession>
<keyword evidence="8" id="KW-0804">Transcription</keyword>
<keyword evidence="5" id="KW-0862">Zinc</keyword>
<comment type="subcellular location">
    <subcellularLocation>
        <location evidence="1">Cytoplasm</location>
    </subcellularLocation>
</comment>
<evidence type="ECO:0000256" key="4">
    <source>
        <dbReference type="ARBA" id="ARBA00022491"/>
    </source>
</evidence>
<evidence type="ECO:0000256" key="3">
    <source>
        <dbReference type="ARBA" id="ARBA00022490"/>
    </source>
</evidence>
<dbReference type="Pfam" id="PF01475">
    <property type="entry name" value="FUR"/>
    <property type="match status" value="1"/>
</dbReference>
<dbReference type="EMBL" id="JACJJQ010000038">
    <property type="protein sequence ID" value="MBM6754612.1"/>
    <property type="molecule type" value="Genomic_DNA"/>
</dbReference>
<keyword evidence="10" id="KW-1185">Reference proteome</keyword>
<dbReference type="InterPro" id="IPR043135">
    <property type="entry name" value="Fur_C"/>
</dbReference>
<keyword evidence="3" id="KW-0963">Cytoplasm</keyword>
<keyword evidence="6" id="KW-0805">Transcription regulation</keyword>
<dbReference type="PANTHER" id="PTHR33202">
    <property type="entry name" value="ZINC UPTAKE REGULATION PROTEIN"/>
    <property type="match status" value="1"/>
</dbReference>